<proteinExistence type="predicted"/>
<evidence type="ECO:0000313" key="1">
    <source>
        <dbReference type="EMBL" id="PHT45513.1"/>
    </source>
</evidence>
<reference evidence="2" key="2">
    <citation type="journal article" date="2017" name="J. Anim. Genet.">
        <title>Multiple reference genome sequences of hot pepper reveal the massive evolution of plant disease resistance genes by retroduplication.</title>
        <authorList>
            <person name="Kim S."/>
            <person name="Park J."/>
            <person name="Yeom S.-I."/>
            <person name="Kim Y.-M."/>
            <person name="Seo E."/>
            <person name="Kim K.-T."/>
            <person name="Kim M.-S."/>
            <person name="Lee J.M."/>
            <person name="Cheong K."/>
            <person name="Shin H.-S."/>
            <person name="Kim S.-B."/>
            <person name="Han K."/>
            <person name="Lee J."/>
            <person name="Park M."/>
            <person name="Lee H.-A."/>
            <person name="Lee H.-Y."/>
            <person name="Lee Y."/>
            <person name="Oh S."/>
            <person name="Lee J.H."/>
            <person name="Choi E."/>
            <person name="Choi E."/>
            <person name="Lee S.E."/>
            <person name="Jeon J."/>
            <person name="Kim H."/>
            <person name="Choi G."/>
            <person name="Song H."/>
            <person name="Lee J."/>
            <person name="Lee S.-C."/>
            <person name="Kwon J.-K."/>
            <person name="Lee H.-Y."/>
            <person name="Koo N."/>
            <person name="Hong Y."/>
            <person name="Kim R.W."/>
            <person name="Kang W.-H."/>
            <person name="Huh J.H."/>
            <person name="Kang B.-C."/>
            <person name="Yang T.-J."/>
            <person name="Lee Y.-H."/>
            <person name="Bennetzen J.L."/>
            <person name="Choi D."/>
        </authorList>
    </citation>
    <scope>NUCLEOTIDE SEQUENCE [LARGE SCALE GENOMIC DNA]</scope>
    <source>
        <strain evidence="2">cv. PBC81</strain>
    </source>
</reference>
<protein>
    <submittedName>
        <fullName evidence="1">Carotene epsilon-monooxygenase, chloroplastic</fullName>
    </submittedName>
</protein>
<accession>A0A2G2WJU5</accession>
<organism evidence="1 2">
    <name type="scientific">Capsicum baccatum</name>
    <name type="common">Peruvian pepper</name>
    <dbReference type="NCBI Taxonomy" id="33114"/>
    <lineage>
        <taxon>Eukaryota</taxon>
        <taxon>Viridiplantae</taxon>
        <taxon>Streptophyta</taxon>
        <taxon>Embryophyta</taxon>
        <taxon>Tracheophyta</taxon>
        <taxon>Spermatophyta</taxon>
        <taxon>Magnoliopsida</taxon>
        <taxon>eudicotyledons</taxon>
        <taxon>Gunneridae</taxon>
        <taxon>Pentapetalae</taxon>
        <taxon>asterids</taxon>
        <taxon>lamiids</taxon>
        <taxon>Solanales</taxon>
        <taxon>Solanaceae</taxon>
        <taxon>Solanoideae</taxon>
        <taxon>Capsiceae</taxon>
        <taxon>Capsicum</taxon>
    </lineage>
</organism>
<dbReference type="STRING" id="33114.A0A2G2WJU5"/>
<evidence type="ECO:0000313" key="2">
    <source>
        <dbReference type="Proteomes" id="UP000224567"/>
    </source>
</evidence>
<name>A0A2G2WJU5_CAPBA</name>
<dbReference type="OrthoDB" id="1718094at2759"/>
<dbReference type="EMBL" id="MLFT02000006">
    <property type="protein sequence ID" value="PHT45513.1"/>
    <property type="molecule type" value="Genomic_DNA"/>
</dbReference>
<dbReference type="GO" id="GO:0004497">
    <property type="term" value="F:monooxygenase activity"/>
    <property type="evidence" value="ECO:0007669"/>
    <property type="project" value="UniProtKB-KW"/>
</dbReference>
<reference evidence="1 2" key="1">
    <citation type="journal article" date="2017" name="Genome Biol.">
        <title>New reference genome sequences of hot pepper reveal the massive evolution of plant disease-resistance genes by retroduplication.</title>
        <authorList>
            <person name="Kim S."/>
            <person name="Park J."/>
            <person name="Yeom S.I."/>
            <person name="Kim Y.M."/>
            <person name="Seo E."/>
            <person name="Kim K.T."/>
            <person name="Kim M.S."/>
            <person name="Lee J.M."/>
            <person name="Cheong K."/>
            <person name="Shin H.S."/>
            <person name="Kim S.B."/>
            <person name="Han K."/>
            <person name="Lee J."/>
            <person name="Park M."/>
            <person name="Lee H.A."/>
            <person name="Lee H.Y."/>
            <person name="Lee Y."/>
            <person name="Oh S."/>
            <person name="Lee J.H."/>
            <person name="Choi E."/>
            <person name="Choi E."/>
            <person name="Lee S.E."/>
            <person name="Jeon J."/>
            <person name="Kim H."/>
            <person name="Choi G."/>
            <person name="Song H."/>
            <person name="Lee J."/>
            <person name="Lee S.C."/>
            <person name="Kwon J.K."/>
            <person name="Lee H.Y."/>
            <person name="Koo N."/>
            <person name="Hong Y."/>
            <person name="Kim R.W."/>
            <person name="Kang W.H."/>
            <person name="Huh J.H."/>
            <person name="Kang B.C."/>
            <person name="Yang T.J."/>
            <person name="Lee Y.H."/>
            <person name="Bennetzen J.L."/>
            <person name="Choi D."/>
        </authorList>
    </citation>
    <scope>NUCLEOTIDE SEQUENCE [LARGE SCALE GENOMIC DNA]</scope>
    <source>
        <strain evidence="2">cv. PBC81</strain>
    </source>
</reference>
<dbReference type="AlphaFoldDB" id="A0A2G2WJU5"/>
<sequence>MVIVIAEGVGHTRSEQDSQRYKLPQDVGLWVSHKIRDGSTEAYKYENMCDLTPDTDLLKELPEEYTFETVLADLINSSLQVVWSNHADQRRLIRTDIEDRPNQLTSLDRRIAIDINELFSMIPCGLNIKREFDISITVDISRQIKALCKIIPRQIKAENAVSVIRQTIEELISKCKEIVEFEGERINEDEYVNDRDPSILRFFLASREELLPLFEVLMQS</sequence>
<comment type="caution">
    <text evidence="1">The sequence shown here is derived from an EMBL/GenBank/DDBJ whole genome shotgun (WGS) entry which is preliminary data.</text>
</comment>
<keyword evidence="2" id="KW-1185">Reference proteome</keyword>
<gene>
    <name evidence="1" type="ORF">CQW23_14671</name>
</gene>
<dbReference type="Proteomes" id="UP000224567">
    <property type="component" value="Unassembled WGS sequence"/>
</dbReference>